<evidence type="ECO:0000313" key="2">
    <source>
        <dbReference type="Proteomes" id="UP000427769"/>
    </source>
</evidence>
<sequence length="74" mass="8607">MSINISEKELIELAKLMNQKCLDLPDEGIEITQAIMIYQRWAKNNPDKLYDTAKVCFFMSCVEAYGFEMPIKKL</sequence>
<dbReference type="Proteomes" id="UP000427769">
    <property type="component" value="Chromosome"/>
</dbReference>
<organism evidence="1 2">
    <name type="scientific">Desulfosarcina widdelii</name>
    <dbReference type="NCBI Taxonomy" id="947919"/>
    <lineage>
        <taxon>Bacteria</taxon>
        <taxon>Pseudomonadati</taxon>
        <taxon>Thermodesulfobacteriota</taxon>
        <taxon>Desulfobacteria</taxon>
        <taxon>Desulfobacterales</taxon>
        <taxon>Desulfosarcinaceae</taxon>
        <taxon>Desulfosarcina</taxon>
    </lineage>
</organism>
<proteinExistence type="predicted"/>
<name>A0A5K7Z1G6_9BACT</name>
<accession>A0A5K7Z1G6</accession>
<dbReference type="EMBL" id="AP021875">
    <property type="protein sequence ID" value="BBO75526.1"/>
    <property type="molecule type" value="Genomic_DNA"/>
</dbReference>
<protein>
    <submittedName>
        <fullName evidence="1">Uncharacterized protein</fullName>
    </submittedName>
</protein>
<keyword evidence="2" id="KW-1185">Reference proteome</keyword>
<evidence type="ECO:0000313" key="1">
    <source>
        <dbReference type="EMBL" id="BBO75526.1"/>
    </source>
</evidence>
<dbReference type="AlphaFoldDB" id="A0A5K7Z1G6"/>
<dbReference type="KEGG" id="dwd:DSCW_29430"/>
<gene>
    <name evidence="1" type="ORF">DSCW_29430</name>
</gene>
<reference evidence="1 2" key="1">
    <citation type="submission" date="2019-11" db="EMBL/GenBank/DDBJ databases">
        <title>Comparative genomics of hydrocarbon-degrading Desulfosarcina strains.</title>
        <authorList>
            <person name="Watanabe M."/>
            <person name="Kojima H."/>
            <person name="Fukui M."/>
        </authorList>
    </citation>
    <scope>NUCLEOTIDE SEQUENCE [LARGE SCALE GENOMIC DNA]</scope>
    <source>
        <strain evidence="1 2">PP31</strain>
    </source>
</reference>